<dbReference type="InterPro" id="IPR000073">
    <property type="entry name" value="AB_hydrolase_1"/>
</dbReference>
<comment type="caution">
    <text evidence="5">The sequence shown here is derived from an EMBL/GenBank/DDBJ whole genome shotgun (WGS) entry which is preliminary data.</text>
</comment>
<evidence type="ECO:0000259" key="4">
    <source>
        <dbReference type="Pfam" id="PF12697"/>
    </source>
</evidence>
<dbReference type="GO" id="GO:0009234">
    <property type="term" value="P:menaquinone biosynthetic process"/>
    <property type="evidence" value="ECO:0007669"/>
    <property type="project" value="UniProtKB-UniRule"/>
</dbReference>
<dbReference type="Gene3D" id="3.40.50.1820">
    <property type="entry name" value="alpha/beta hydrolase"/>
    <property type="match status" value="1"/>
</dbReference>
<accession>V5FF66</accession>
<protein>
    <recommendedName>
        <fullName evidence="3">Putative 2-succinyl-6-hydroxy-2,4-cyclohexadiene-1-carboxylate synthase</fullName>
        <shortName evidence="3">SHCHC synthase</shortName>
        <ecNumber evidence="3">4.2.99.20</ecNumber>
    </recommendedName>
</protein>
<name>V5FF66_9VIBR</name>
<dbReference type="GO" id="GO:0070205">
    <property type="term" value="F:2-succinyl-6-hydroxy-2,4-cyclohexadiene-1-carboxylate synthase activity"/>
    <property type="evidence" value="ECO:0007669"/>
    <property type="project" value="UniProtKB-UniRule"/>
</dbReference>
<evidence type="ECO:0000256" key="1">
    <source>
        <dbReference type="ARBA" id="ARBA00022428"/>
    </source>
</evidence>
<dbReference type="UniPathway" id="UPA00079"/>
<evidence type="ECO:0000313" key="5">
    <source>
        <dbReference type="EMBL" id="GAD88531.1"/>
    </source>
</evidence>
<sequence>MPLNIHSGKSLNSSQLNALRPVQNKPALRLLFVHGFLGSSQDWLSLVEYLPATWDLYALDLPGHGRASDMPIPSDFDGFVENICQQLQRLPDSQALENPVPDEQVPVFLVGYSLGARLLMHLALQIQQRNIAIAGFVLEGGNFGLQLGSEKQERWQNDCRWIDRFAQQALPDVLHDWYQQPVFSSLTSEQKSRLVEERSRNDGKALAKVMAVTSLAKQEYLLPELHSAGQSTQYKIYYVVGEHDAKFSHLYAQNKVPYEVISGAGHNTHKEQPHIYAQKLTQLLSIAQTN</sequence>
<comment type="pathway">
    <text evidence="3">Quinol/quinone metabolism; 1,4-dihydroxy-2-naphthoate biosynthesis; 1,4-dihydroxy-2-naphthoate from chorismate: step 3/7.</text>
</comment>
<comment type="subunit">
    <text evidence="3">Monomer.</text>
</comment>
<dbReference type="OrthoDB" id="9808398at2"/>
<feature type="domain" description="AB hydrolase-1" evidence="4">
    <location>
        <begin position="30"/>
        <end position="278"/>
    </location>
</feature>
<dbReference type="AlphaFoldDB" id="V5FF66"/>
<evidence type="ECO:0000313" key="6">
    <source>
        <dbReference type="Proteomes" id="UP000017800"/>
    </source>
</evidence>
<dbReference type="EC" id="4.2.99.20" evidence="3"/>
<gene>
    <name evidence="3 5" type="primary">menH</name>
    <name evidence="5" type="ORF">VHA01S_005_01350</name>
</gene>
<comment type="similarity">
    <text evidence="3">Belongs to the AB hydrolase superfamily. MenH family.</text>
</comment>
<evidence type="ECO:0000256" key="2">
    <source>
        <dbReference type="ARBA" id="ARBA00023239"/>
    </source>
</evidence>
<dbReference type="SUPFAM" id="SSF53474">
    <property type="entry name" value="alpha/beta-Hydrolases"/>
    <property type="match status" value="1"/>
</dbReference>
<comment type="catalytic activity">
    <reaction evidence="3">
        <text>5-enolpyruvoyl-6-hydroxy-2-succinyl-cyclohex-3-ene-1-carboxylate = (1R,6R)-6-hydroxy-2-succinyl-cyclohexa-2,4-diene-1-carboxylate + pyruvate</text>
        <dbReference type="Rhea" id="RHEA:25597"/>
        <dbReference type="ChEBI" id="CHEBI:15361"/>
        <dbReference type="ChEBI" id="CHEBI:58689"/>
        <dbReference type="ChEBI" id="CHEBI:58818"/>
        <dbReference type="EC" id="4.2.99.20"/>
    </reaction>
</comment>
<dbReference type="eggNOG" id="COG2267">
    <property type="taxonomic scope" value="Bacteria"/>
</dbReference>
<dbReference type="InterPro" id="IPR029058">
    <property type="entry name" value="AB_hydrolase_fold"/>
</dbReference>
<reference evidence="5 6" key="1">
    <citation type="submission" date="2013-11" db="EMBL/GenBank/DDBJ databases">
        <title>Whole genome shotgun sequence of Vibrio halioticoli NBRC 102217.</title>
        <authorList>
            <person name="Isaki S."/>
            <person name="Kimura A."/>
            <person name="Ohji S."/>
            <person name="Hosoyama A."/>
            <person name="Fujita N."/>
            <person name="Hashimoto M."/>
            <person name="Hosoyama Y."/>
            <person name="Yamazoe A."/>
        </authorList>
    </citation>
    <scope>NUCLEOTIDE SEQUENCE [LARGE SCALE GENOMIC DNA]</scope>
    <source>
        <strain evidence="5 6">NBRC 102217</strain>
    </source>
</reference>
<dbReference type="EMBL" id="BAUJ01000005">
    <property type="protein sequence ID" value="GAD88531.1"/>
    <property type="molecule type" value="Genomic_DNA"/>
</dbReference>
<dbReference type="RefSeq" id="WP_023402917.1">
    <property type="nucleotide sequence ID" value="NZ_BAUJ01000005.1"/>
</dbReference>
<dbReference type="InterPro" id="IPR022485">
    <property type="entry name" value="SHCHC_synthase_MenH"/>
</dbReference>
<keyword evidence="2 3" id="KW-0456">Lyase</keyword>
<evidence type="ECO:0000256" key="3">
    <source>
        <dbReference type="HAMAP-Rule" id="MF_01660"/>
    </source>
</evidence>
<dbReference type="HAMAP" id="MF_01660">
    <property type="entry name" value="MenH"/>
    <property type="match status" value="1"/>
</dbReference>
<dbReference type="NCBIfam" id="TIGR03695">
    <property type="entry name" value="menH_SHCHC"/>
    <property type="match status" value="1"/>
</dbReference>
<proteinExistence type="inferred from homology"/>
<dbReference type="UniPathway" id="UPA01057">
    <property type="reaction ID" value="UER00900"/>
</dbReference>
<dbReference type="PANTHER" id="PTHR42916:SF1">
    <property type="entry name" value="PROTEIN PHYLLO, CHLOROPLASTIC"/>
    <property type="match status" value="1"/>
</dbReference>
<dbReference type="NCBIfam" id="NF008340">
    <property type="entry name" value="PRK11126.1"/>
    <property type="match status" value="1"/>
</dbReference>
<dbReference type="PANTHER" id="PTHR42916">
    <property type="entry name" value="2-SUCCINYL-5-ENOLPYRUVYL-6-HYDROXY-3-CYCLOHEXENE-1-CARBOXYLATE SYNTHASE"/>
    <property type="match status" value="1"/>
</dbReference>
<keyword evidence="1 3" id="KW-0474">Menaquinone biosynthesis</keyword>
<keyword evidence="6" id="KW-1185">Reference proteome</keyword>
<dbReference type="Pfam" id="PF12697">
    <property type="entry name" value="Abhydrolase_6"/>
    <property type="match status" value="1"/>
</dbReference>
<dbReference type="Proteomes" id="UP000017800">
    <property type="component" value="Unassembled WGS sequence"/>
</dbReference>
<comment type="function">
    <text evidence="3">Catalyzes a proton abstraction reaction that results in 2,5-elimination of pyruvate from 2-succinyl-5-enolpyruvyl-6-hydroxy-3-cyclohexene-1-carboxylate (SEPHCHC) and the formation of 2-succinyl-6-hydroxy-2,4-cyclohexadiene-1-carboxylate (SHCHC).</text>
</comment>
<organism evidence="5 6">
    <name type="scientific">Vibrio halioticoli NBRC 102217</name>
    <dbReference type="NCBI Taxonomy" id="1219072"/>
    <lineage>
        <taxon>Bacteria</taxon>
        <taxon>Pseudomonadati</taxon>
        <taxon>Pseudomonadota</taxon>
        <taxon>Gammaproteobacteria</taxon>
        <taxon>Vibrionales</taxon>
        <taxon>Vibrionaceae</taxon>
        <taxon>Vibrio</taxon>
    </lineage>
</organism>
<comment type="pathway">
    <text evidence="3">Quinol/quinone metabolism; menaquinone biosynthesis.</text>
</comment>